<dbReference type="Gene3D" id="3.40.50.300">
    <property type="entry name" value="P-loop containing nucleotide triphosphate hydrolases"/>
    <property type="match status" value="1"/>
</dbReference>
<proteinExistence type="inferred from homology"/>
<evidence type="ECO:0000256" key="3">
    <source>
        <dbReference type="ARBA" id="ARBA00022741"/>
    </source>
</evidence>
<keyword evidence="2" id="KW-0813">Transport</keyword>
<dbReference type="InterPro" id="IPR003593">
    <property type="entry name" value="AAA+_ATPase"/>
</dbReference>
<dbReference type="PANTHER" id="PTHR43335">
    <property type="entry name" value="ABC TRANSPORTER, ATP-BINDING PROTEIN"/>
    <property type="match status" value="1"/>
</dbReference>
<organism evidence="9 14">
    <name type="scientific">Lactiplantibacillus plantarum</name>
    <name type="common">Lactobacillus plantarum</name>
    <dbReference type="NCBI Taxonomy" id="1590"/>
    <lineage>
        <taxon>Bacteria</taxon>
        <taxon>Bacillati</taxon>
        <taxon>Bacillota</taxon>
        <taxon>Bacilli</taxon>
        <taxon>Lactobacillales</taxon>
        <taxon>Lactobacillaceae</taxon>
        <taxon>Lactiplantibacillus</taxon>
    </lineage>
</organism>
<dbReference type="EMBL" id="MCOL01000001">
    <property type="protein sequence ID" value="ODO61843.1"/>
    <property type="molecule type" value="Genomic_DNA"/>
</dbReference>
<dbReference type="EMBL" id="LUXM01000040">
    <property type="protein sequence ID" value="KZU92045.1"/>
    <property type="molecule type" value="Genomic_DNA"/>
</dbReference>
<evidence type="ECO:0000256" key="4">
    <source>
        <dbReference type="ARBA" id="ARBA00022840"/>
    </source>
</evidence>
<keyword evidence="3" id="KW-0547">Nucleotide-binding</keyword>
<dbReference type="Proteomes" id="UP000595466">
    <property type="component" value="Chromosome"/>
</dbReference>
<dbReference type="EC" id="3.6.3.17" evidence="9"/>
<dbReference type="SUPFAM" id="SSF52540">
    <property type="entry name" value="P-loop containing nucleoside triphosphate hydrolases"/>
    <property type="match status" value="1"/>
</dbReference>
<accession>A0A0G9GSI2</accession>
<evidence type="ECO:0000313" key="11">
    <source>
        <dbReference type="Proteomes" id="UP000076872"/>
    </source>
</evidence>
<dbReference type="InterPro" id="IPR027417">
    <property type="entry name" value="P-loop_NTPase"/>
</dbReference>
<dbReference type="PROSITE" id="PS50893">
    <property type="entry name" value="ABC_TRANSPORTER_2"/>
    <property type="match status" value="1"/>
</dbReference>
<dbReference type="GO" id="GO:0016887">
    <property type="term" value="F:ATP hydrolysis activity"/>
    <property type="evidence" value="ECO:0007669"/>
    <property type="project" value="InterPro"/>
</dbReference>
<feature type="domain" description="ABC transporter" evidence="5">
    <location>
        <begin position="6"/>
        <end position="230"/>
    </location>
</feature>
<dbReference type="Proteomes" id="UP000076882">
    <property type="component" value="Unassembled WGS sequence"/>
</dbReference>
<dbReference type="SMART" id="SM00382">
    <property type="entry name" value="AAA"/>
    <property type="match status" value="1"/>
</dbReference>
<evidence type="ECO:0000313" key="14">
    <source>
        <dbReference type="Proteomes" id="UP000094892"/>
    </source>
</evidence>
<dbReference type="KEGG" id="lpb:SH83_08120"/>
<gene>
    <name evidence="9" type="primary">rbsA</name>
    <name evidence="10" type="ORF">JH395_07050</name>
    <name evidence="7" type="ORF">Lp19_3331</name>
    <name evidence="9" type="ORF">LPJSA22_01822</name>
    <name evidence="8" type="ORF">NAB2_1573</name>
    <name evidence="6" type="ORF">Nizo2260_2962</name>
</gene>
<dbReference type="Proteomes" id="UP000076989">
    <property type="component" value="Unassembled WGS sequence"/>
</dbReference>
<evidence type="ECO:0000313" key="8">
    <source>
        <dbReference type="EMBL" id="KZV03071.1"/>
    </source>
</evidence>
<dbReference type="InterPro" id="IPR003439">
    <property type="entry name" value="ABC_transporter-like_ATP-bd"/>
</dbReference>
<dbReference type="AlphaFoldDB" id="A0A0G9GSI2"/>
<dbReference type="Proteomes" id="UP000076872">
    <property type="component" value="Unassembled WGS sequence"/>
</dbReference>
<evidence type="ECO:0000256" key="1">
    <source>
        <dbReference type="ARBA" id="ARBA00005417"/>
    </source>
</evidence>
<keyword evidence="9" id="KW-0378">Hydrolase</keyword>
<dbReference type="PATRIC" id="fig|1590.143.peg.201"/>
<dbReference type="InterPro" id="IPR017871">
    <property type="entry name" value="ABC_transporter-like_CS"/>
</dbReference>
<evidence type="ECO:0000313" key="7">
    <source>
        <dbReference type="EMBL" id="KZU92045.1"/>
    </source>
</evidence>
<evidence type="ECO:0000313" key="12">
    <source>
        <dbReference type="Proteomes" id="UP000076882"/>
    </source>
</evidence>
<evidence type="ECO:0000313" key="10">
    <source>
        <dbReference type="EMBL" id="QQM62283.1"/>
    </source>
</evidence>
<dbReference type="OMA" id="IRWMRGF"/>
<reference evidence="9 14" key="2">
    <citation type="submission" date="2016-08" db="EMBL/GenBank/DDBJ databases">
        <title>Genome sequencing of Lactobacillus plantarum JSA22, isolated from fermented soybean paste.</title>
        <authorList>
            <person name="Choi H.S."/>
        </authorList>
    </citation>
    <scope>NUCLEOTIDE SEQUENCE [LARGE SCALE GENOMIC DNA]</scope>
    <source>
        <strain evidence="9 14">JSA22</strain>
    </source>
</reference>
<protein>
    <submittedName>
        <fullName evidence="6">ABC-type multidrug transport system ATPasecomponent</fullName>
    </submittedName>
    <submittedName>
        <fullName evidence="10">ATP-binding cassette domain-containing protein</fullName>
    </submittedName>
    <submittedName>
        <fullName evidence="9">Monosaccharide-transporting ATPase</fullName>
        <ecNumber evidence="9">3.6.3.17</ecNumber>
    </submittedName>
</protein>
<evidence type="ECO:0000313" key="13">
    <source>
        <dbReference type="Proteomes" id="UP000076989"/>
    </source>
</evidence>
<reference evidence="11 12" key="1">
    <citation type="submission" date="2016-03" db="EMBL/GenBank/DDBJ databases">
        <title>Comparative genomics of 54 Lactobacillus plantarum strains reveals genomic uncoupling from niche constraints.</title>
        <authorList>
            <person name="Martino M.E."/>
        </authorList>
    </citation>
    <scope>NUCLEOTIDE SEQUENCE [LARGE SCALE GENOMIC DNA]</scope>
    <source>
        <strain evidence="7 12">19.1</strain>
        <strain evidence="8 11">NAB2</strain>
        <strain evidence="6 13">Nizo2260</strain>
    </source>
</reference>
<name>A0A0G9GSI2_LACPN</name>
<dbReference type="Pfam" id="PF00005">
    <property type="entry name" value="ABC_tran"/>
    <property type="match status" value="1"/>
</dbReference>
<keyword evidence="4 10" id="KW-0067">ATP-binding</keyword>
<dbReference type="Proteomes" id="UP000094892">
    <property type="component" value="Unassembled WGS sequence"/>
</dbReference>
<evidence type="ECO:0000313" key="6">
    <source>
        <dbReference type="EMBL" id="KZU01534.1"/>
    </source>
</evidence>
<evidence type="ECO:0000256" key="2">
    <source>
        <dbReference type="ARBA" id="ARBA00022448"/>
    </source>
</evidence>
<evidence type="ECO:0000313" key="15">
    <source>
        <dbReference type="Proteomes" id="UP000595466"/>
    </source>
</evidence>
<evidence type="ECO:0000313" key="9">
    <source>
        <dbReference type="EMBL" id="ODO61843.1"/>
    </source>
</evidence>
<comment type="similarity">
    <text evidence="1">Belongs to the ABC transporter superfamily.</text>
</comment>
<dbReference type="PROSITE" id="PS00211">
    <property type="entry name" value="ABC_TRANSPORTER_1"/>
    <property type="match status" value="1"/>
</dbReference>
<dbReference type="EMBL" id="CP066817">
    <property type="protein sequence ID" value="QQM62283.1"/>
    <property type="molecule type" value="Genomic_DNA"/>
</dbReference>
<dbReference type="EMBL" id="LUXO01000027">
    <property type="protein sequence ID" value="KZV03071.1"/>
    <property type="molecule type" value="Genomic_DNA"/>
</dbReference>
<sequence>MNTPLLTVTQLNQYFSHQHILKALTFTIQKGHIVALVGANGAGKTTLMKSILGLTSFTGQIYLNGQSITPCHHQALSAVGALIEYPGLYPFLTGRQQLSLFATGANRTARVTKIIEALSMQAFADILTKHYSLGMRQKLGVALALLNQPALVILDEPMNGLDPQATKELRDLILWAQAQGTTFLISSHLLSELQRVANDVLVLDHGQLIANMSMPAFLAQQRPTYELVTNQDQRAYQLLRSAGYHLVAATPIRVLITPGFQLNPLLQLLLTNQIQLQRIQPHTEDLESSLLTMLKTVNH</sequence>
<dbReference type="RefSeq" id="WP_003640665.1">
    <property type="nucleotide sequence ID" value="NZ_AP018405.1"/>
</dbReference>
<reference evidence="10 15" key="3">
    <citation type="submission" date="2020-12" db="EMBL/GenBank/DDBJ databases">
        <title>Whole genome sequencing of Lactobacillus plantarum PC518.</title>
        <authorList>
            <person name="Guo Q."/>
        </authorList>
    </citation>
    <scope>NUCLEOTIDE SEQUENCE [LARGE SCALE GENOMIC DNA]</scope>
    <source>
        <strain evidence="10 15">PC518</strain>
    </source>
</reference>
<dbReference type="GO" id="GO:0005524">
    <property type="term" value="F:ATP binding"/>
    <property type="evidence" value="ECO:0007669"/>
    <property type="project" value="UniProtKB-KW"/>
</dbReference>
<dbReference type="EMBL" id="LUWI01000038">
    <property type="protein sequence ID" value="KZU01534.1"/>
    <property type="molecule type" value="Genomic_DNA"/>
</dbReference>
<dbReference type="PANTHER" id="PTHR43335:SF4">
    <property type="entry name" value="ABC TRANSPORTER, ATP-BINDING PROTEIN"/>
    <property type="match status" value="1"/>
</dbReference>
<evidence type="ECO:0000259" key="5">
    <source>
        <dbReference type="PROSITE" id="PS50893"/>
    </source>
</evidence>